<proteinExistence type="predicted"/>
<dbReference type="EMBL" id="BKCJ011311705">
    <property type="protein sequence ID" value="GFD19047.1"/>
    <property type="molecule type" value="Genomic_DNA"/>
</dbReference>
<evidence type="ECO:0000313" key="2">
    <source>
        <dbReference type="EMBL" id="GFD19047.1"/>
    </source>
</evidence>
<evidence type="ECO:0000256" key="1">
    <source>
        <dbReference type="SAM" id="MobiDB-lite"/>
    </source>
</evidence>
<protein>
    <recommendedName>
        <fullName evidence="3">Reverse transcriptase domain-containing protein</fullName>
    </recommendedName>
</protein>
<dbReference type="AlphaFoldDB" id="A0A699U986"/>
<sequence length="67" mass="7133">LTTSSSSPVVECETQESKDTMHPTNNESIEDVQPLVVLTESPIFTSEPVNSPIIEPVASPVSAPKPN</sequence>
<feature type="region of interest" description="Disordered" evidence="1">
    <location>
        <begin position="46"/>
        <end position="67"/>
    </location>
</feature>
<evidence type="ECO:0008006" key="3">
    <source>
        <dbReference type="Google" id="ProtNLM"/>
    </source>
</evidence>
<reference evidence="2" key="1">
    <citation type="journal article" date="2019" name="Sci. Rep.">
        <title>Draft genome of Tanacetum cinerariifolium, the natural source of mosquito coil.</title>
        <authorList>
            <person name="Yamashiro T."/>
            <person name="Shiraishi A."/>
            <person name="Satake H."/>
            <person name="Nakayama K."/>
        </authorList>
    </citation>
    <scope>NUCLEOTIDE SEQUENCE</scope>
</reference>
<organism evidence="2">
    <name type="scientific">Tanacetum cinerariifolium</name>
    <name type="common">Dalmatian daisy</name>
    <name type="synonym">Chrysanthemum cinerariifolium</name>
    <dbReference type="NCBI Taxonomy" id="118510"/>
    <lineage>
        <taxon>Eukaryota</taxon>
        <taxon>Viridiplantae</taxon>
        <taxon>Streptophyta</taxon>
        <taxon>Embryophyta</taxon>
        <taxon>Tracheophyta</taxon>
        <taxon>Spermatophyta</taxon>
        <taxon>Magnoliopsida</taxon>
        <taxon>eudicotyledons</taxon>
        <taxon>Gunneridae</taxon>
        <taxon>Pentapetalae</taxon>
        <taxon>asterids</taxon>
        <taxon>campanulids</taxon>
        <taxon>Asterales</taxon>
        <taxon>Asteraceae</taxon>
        <taxon>Asteroideae</taxon>
        <taxon>Anthemideae</taxon>
        <taxon>Anthemidinae</taxon>
        <taxon>Tanacetum</taxon>
    </lineage>
</organism>
<accession>A0A699U986</accession>
<comment type="caution">
    <text evidence="2">The sequence shown here is derived from an EMBL/GenBank/DDBJ whole genome shotgun (WGS) entry which is preliminary data.</text>
</comment>
<feature type="non-terminal residue" evidence="2">
    <location>
        <position position="1"/>
    </location>
</feature>
<feature type="region of interest" description="Disordered" evidence="1">
    <location>
        <begin position="1"/>
        <end position="33"/>
    </location>
</feature>
<gene>
    <name evidence="2" type="ORF">Tci_891016</name>
</gene>
<name>A0A699U986_TANCI</name>